<sequence length="63" mass="6772">MLAMANQMESNPVTAIPQGLPKAKILPGILLALAYGMELPFPVKDRSDFEVPAGSHDSTLLQH</sequence>
<dbReference type="PATRIC" id="fig|28229.4.peg.2077"/>
<evidence type="ECO:0000313" key="1">
    <source>
        <dbReference type="EMBL" id="KGJ92138.1"/>
    </source>
</evidence>
<dbReference type="AlphaFoldDB" id="A0A099KR87"/>
<dbReference type="EMBL" id="JQED01000021">
    <property type="protein sequence ID" value="KGJ92138.1"/>
    <property type="molecule type" value="Genomic_DNA"/>
</dbReference>
<organism evidence="1 2">
    <name type="scientific">Colwellia psychrerythraea</name>
    <name type="common">Vibrio psychroerythus</name>
    <dbReference type="NCBI Taxonomy" id="28229"/>
    <lineage>
        <taxon>Bacteria</taxon>
        <taxon>Pseudomonadati</taxon>
        <taxon>Pseudomonadota</taxon>
        <taxon>Gammaproteobacteria</taxon>
        <taxon>Alteromonadales</taxon>
        <taxon>Colwelliaceae</taxon>
        <taxon>Colwellia</taxon>
    </lineage>
</organism>
<dbReference type="Proteomes" id="UP000029843">
    <property type="component" value="Unassembled WGS sequence"/>
</dbReference>
<gene>
    <name evidence="1" type="ORF">ND2E_3031</name>
</gene>
<protein>
    <submittedName>
        <fullName evidence="1">Uncharacterized protein</fullName>
    </submittedName>
</protein>
<proteinExistence type="predicted"/>
<reference evidence="1 2" key="1">
    <citation type="submission" date="2014-08" db="EMBL/GenBank/DDBJ databases">
        <title>Genomic and Phenotypic Diversity of Colwellia psychrerythraea strains from Disparate Marine Basins.</title>
        <authorList>
            <person name="Techtmann S.M."/>
            <person name="Stelling S.C."/>
            <person name="Utturkar S.M."/>
            <person name="Alshibli N."/>
            <person name="Harris A."/>
            <person name="Brown S.D."/>
            <person name="Hazen T.C."/>
        </authorList>
    </citation>
    <scope>NUCLEOTIDE SEQUENCE [LARGE SCALE GENOMIC DNA]</scope>
    <source>
        <strain evidence="1 2">ND2E</strain>
    </source>
</reference>
<evidence type="ECO:0000313" key="2">
    <source>
        <dbReference type="Proteomes" id="UP000029843"/>
    </source>
</evidence>
<comment type="caution">
    <text evidence="1">The sequence shown here is derived from an EMBL/GenBank/DDBJ whole genome shotgun (WGS) entry which is preliminary data.</text>
</comment>
<accession>A0A099KR87</accession>
<name>A0A099KR87_COLPS</name>